<reference evidence="4 5" key="1">
    <citation type="journal article" date="2016" name="Mol. Biol. Evol.">
        <title>Comparative Genomics of Early-Diverging Mushroom-Forming Fungi Provides Insights into the Origins of Lignocellulose Decay Capabilities.</title>
        <authorList>
            <person name="Nagy L.G."/>
            <person name="Riley R."/>
            <person name="Tritt A."/>
            <person name="Adam C."/>
            <person name="Daum C."/>
            <person name="Floudas D."/>
            <person name="Sun H."/>
            <person name="Yadav J.S."/>
            <person name="Pangilinan J."/>
            <person name="Larsson K.H."/>
            <person name="Matsuura K."/>
            <person name="Barry K."/>
            <person name="Labutti K."/>
            <person name="Kuo R."/>
            <person name="Ohm R.A."/>
            <person name="Bhattacharya S.S."/>
            <person name="Shirouzu T."/>
            <person name="Yoshinaga Y."/>
            <person name="Martin F.M."/>
            <person name="Grigoriev I.V."/>
            <person name="Hibbett D.S."/>
        </authorList>
    </citation>
    <scope>NUCLEOTIDE SEQUENCE [LARGE SCALE GENOMIC DNA]</scope>
    <source>
        <strain evidence="4 5">L-15889</strain>
    </source>
</reference>
<dbReference type="OrthoDB" id="5321006at2759"/>
<dbReference type="EMBL" id="KV429057">
    <property type="protein sequence ID" value="KZT69605.1"/>
    <property type="molecule type" value="Genomic_DNA"/>
</dbReference>
<evidence type="ECO:0000313" key="5">
    <source>
        <dbReference type="Proteomes" id="UP000076727"/>
    </source>
</evidence>
<name>A0A165QKU3_9APHY</name>
<feature type="coiled-coil region" evidence="1">
    <location>
        <begin position="292"/>
        <end position="319"/>
    </location>
</feature>
<feature type="region of interest" description="Disordered" evidence="2">
    <location>
        <begin position="215"/>
        <end position="245"/>
    </location>
</feature>
<keyword evidence="1" id="KW-0175">Coiled coil</keyword>
<feature type="region of interest" description="Disordered" evidence="2">
    <location>
        <begin position="176"/>
        <end position="201"/>
    </location>
</feature>
<evidence type="ECO:0000313" key="4">
    <source>
        <dbReference type="EMBL" id="KZT69605.1"/>
    </source>
</evidence>
<feature type="region of interest" description="Disordered" evidence="2">
    <location>
        <begin position="322"/>
        <end position="346"/>
    </location>
</feature>
<sequence length="346" mass="38907">MSVSSQHEGLCLRYPEPLGPQANISYEAAVSMLLRAIQLAQHTPFVWGYIDKPQEGQIYLIFMTQQLPFPPDGIRYQDQEQKIIMPAGPGRELEVMEVKFGFIPNSTDTTAWRVRRRYRLHKGGHPQLVLIHYSRGQPVPIMPTLNQPVRNYPLRPINEPALFVVGEKMGQKVYPNQHQAPAERSGPPGMGMGFGGIGNPQAMLAQQNNNLEALERRSQRDRSASMNARAPPPARMDDDDSADESDMISTRTLALTRYKRNHEFMNEVFMYAAFSRKKEFPPPKSPYSVFDQADVEAKVGELTAEIDELRAKAEARREARLNASRGIDEPGDVSMDISGNTEEVAT</sequence>
<dbReference type="Pfam" id="PF08549">
    <property type="entry name" value="SWI-SNF_Ssr4_N"/>
    <property type="match status" value="1"/>
</dbReference>
<gene>
    <name evidence="4" type="ORF">DAEQUDRAFT_726590</name>
</gene>
<dbReference type="InterPro" id="IPR013859">
    <property type="entry name" value="Ssr4_N"/>
</dbReference>
<evidence type="ECO:0000256" key="1">
    <source>
        <dbReference type="SAM" id="Coils"/>
    </source>
</evidence>
<feature type="domain" description="SWI/SNF and RSC complexes subunit Ssr4 N-terminal" evidence="3">
    <location>
        <begin position="21"/>
        <end position="149"/>
    </location>
</feature>
<keyword evidence="5" id="KW-1185">Reference proteome</keyword>
<protein>
    <recommendedName>
        <fullName evidence="3">SWI/SNF and RSC complexes subunit Ssr4 N-terminal domain-containing protein</fullName>
    </recommendedName>
</protein>
<accession>A0A165QKU3</accession>
<dbReference type="GO" id="GO:0006338">
    <property type="term" value="P:chromatin remodeling"/>
    <property type="evidence" value="ECO:0007669"/>
    <property type="project" value="InterPro"/>
</dbReference>
<dbReference type="AlphaFoldDB" id="A0A165QKU3"/>
<feature type="compositionally biased region" description="Gly residues" evidence="2">
    <location>
        <begin position="188"/>
        <end position="198"/>
    </location>
</feature>
<evidence type="ECO:0000259" key="3">
    <source>
        <dbReference type="Pfam" id="PF08549"/>
    </source>
</evidence>
<proteinExistence type="predicted"/>
<feature type="compositionally biased region" description="Polar residues" evidence="2">
    <location>
        <begin position="337"/>
        <end position="346"/>
    </location>
</feature>
<evidence type="ECO:0000256" key="2">
    <source>
        <dbReference type="SAM" id="MobiDB-lite"/>
    </source>
</evidence>
<organism evidence="4 5">
    <name type="scientific">Daedalea quercina L-15889</name>
    <dbReference type="NCBI Taxonomy" id="1314783"/>
    <lineage>
        <taxon>Eukaryota</taxon>
        <taxon>Fungi</taxon>
        <taxon>Dikarya</taxon>
        <taxon>Basidiomycota</taxon>
        <taxon>Agaricomycotina</taxon>
        <taxon>Agaricomycetes</taxon>
        <taxon>Polyporales</taxon>
        <taxon>Fomitopsis</taxon>
    </lineage>
</organism>
<dbReference type="Proteomes" id="UP000076727">
    <property type="component" value="Unassembled WGS sequence"/>
</dbReference>